<name>A0ABP8NK78_9BACT</name>
<evidence type="ECO:0008006" key="4">
    <source>
        <dbReference type="Google" id="ProtNLM"/>
    </source>
</evidence>
<protein>
    <recommendedName>
        <fullName evidence="4">Outer membrane protein beta-barrel domain-containing protein</fullName>
    </recommendedName>
</protein>
<evidence type="ECO:0000313" key="3">
    <source>
        <dbReference type="Proteomes" id="UP001501175"/>
    </source>
</evidence>
<evidence type="ECO:0000313" key="2">
    <source>
        <dbReference type="EMBL" id="GAA4467729.1"/>
    </source>
</evidence>
<proteinExistence type="predicted"/>
<keyword evidence="3" id="KW-1185">Reference proteome</keyword>
<reference evidence="3" key="1">
    <citation type="journal article" date="2019" name="Int. J. Syst. Evol. Microbiol.">
        <title>The Global Catalogue of Microorganisms (GCM) 10K type strain sequencing project: providing services to taxonomists for standard genome sequencing and annotation.</title>
        <authorList>
            <consortium name="The Broad Institute Genomics Platform"/>
            <consortium name="The Broad Institute Genome Sequencing Center for Infectious Disease"/>
            <person name="Wu L."/>
            <person name="Ma J."/>
        </authorList>
    </citation>
    <scope>NUCLEOTIDE SEQUENCE [LARGE SCALE GENOMIC DNA]</scope>
    <source>
        <strain evidence="3">JCM 17927</strain>
    </source>
</reference>
<feature type="chain" id="PRO_5046697387" description="Outer membrane protein beta-barrel domain-containing protein" evidence="1">
    <location>
        <begin position="21"/>
        <end position="208"/>
    </location>
</feature>
<gene>
    <name evidence="2" type="ORF">GCM10023189_51900</name>
</gene>
<feature type="signal peptide" evidence="1">
    <location>
        <begin position="1"/>
        <end position="20"/>
    </location>
</feature>
<organism evidence="2 3">
    <name type="scientific">Nibrella saemangeumensis</name>
    <dbReference type="NCBI Taxonomy" id="1084526"/>
    <lineage>
        <taxon>Bacteria</taxon>
        <taxon>Pseudomonadati</taxon>
        <taxon>Bacteroidota</taxon>
        <taxon>Cytophagia</taxon>
        <taxon>Cytophagales</taxon>
        <taxon>Spirosomataceae</taxon>
        <taxon>Nibrella</taxon>
    </lineage>
</organism>
<keyword evidence="1" id="KW-0732">Signal</keyword>
<dbReference type="EMBL" id="BAABHD010000082">
    <property type="protein sequence ID" value="GAA4467729.1"/>
    <property type="molecule type" value="Genomic_DNA"/>
</dbReference>
<dbReference type="RefSeq" id="WP_345248598.1">
    <property type="nucleotide sequence ID" value="NZ_BAABHD010000082.1"/>
</dbReference>
<evidence type="ECO:0000256" key="1">
    <source>
        <dbReference type="SAM" id="SignalP"/>
    </source>
</evidence>
<accession>A0ABP8NK78</accession>
<comment type="caution">
    <text evidence="2">The sequence shown here is derived from an EMBL/GenBank/DDBJ whole genome shotgun (WGS) entry which is preliminary data.</text>
</comment>
<sequence>MKSFLLSLALVTGMLSGTSAQNQHGQRLADVTRSTPVTGYGAAVGKLTQFNGELAAMAGMQGGVTINHLSVGIGAYGLATNHRSSEPGTNGNRVRWNLNYGGLLLDYTILPQGAIHVTIGTLLGPGYVYKSERGSDLDNDGDLDGRPFDQSWCAIAEPQFNIEAAVFRWMRIAVGGSYRFARGVETSGITDKKLSAPSGNLTLKFGRF</sequence>
<dbReference type="Proteomes" id="UP001501175">
    <property type="component" value="Unassembled WGS sequence"/>
</dbReference>